<accession>A0AAW0YWC3</accession>
<protein>
    <recommendedName>
        <fullName evidence="5">Actin-like ATPase domain-containing protein</fullName>
    </recommendedName>
</protein>
<evidence type="ECO:0008006" key="5">
    <source>
        <dbReference type="Google" id="ProtNLM"/>
    </source>
</evidence>
<keyword evidence="4" id="KW-1185">Reference proteome</keyword>
<dbReference type="Gene3D" id="3.30.420.40">
    <property type="match status" value="2"/>
</dbReference>
<dbReference type="AlphaFoldDB" id="A0AAW0YWC3"/>
<dbReference type="Proteomes" id="UP001388673">
    <property type="component" value="Unassembled WGS sequence"/>
</dbReference>
<dbReference type="InterPro" id="IPR043129">
    <property type="entry name" value="ATPase_NBD"/>
</dbReference>
<dbReference type="CDD" id="cd10207">
    <property type="entry name" value="ASKHA_NBD_Arp10"/>
    <property type="match status" value="1"/>
</dbReference>
<name>A0AAW0YWC3_9TREE</name>
<sequence>MSSWSATAARSTSAGVTSSYTTPTKRAAFAPSAEAGPSRARPAGASPAYSSRRHSLYGVEDRIVIDPGSRIWKVGFSGEANPRAAFFSQDEDDPISSTEAWELDLERLKGVRTSRSEGDRLVGVRIVKKLRETFVKHLMTDPKSRKVIVVENTFLPTYVKEHIARALFENLKVPSISFTPSSVLSLAACGRITGLVVDVGWLETSVTPVYYSRPIFTLSQSTPLAGRRLHARMRSLLHHYGVYVPPPSSLDNIQPGPRTEGIPLSILTDRMVERVLSEGCFVGGVFLEPEDEVEMDVDMEMPEGDDDLEDLRAIRCARRRFEGSSSAKDMFFKVSPAKGEAKDMGSATLIVPGWVRERAAEVLFADDDDEEAESITHAILGCLLKLPIDLRTSLASSILITGGTASLPGLIPRLRIALLQRLLPRPRDMTSSPPVSVIDSPAYRAKETKQWRKRSLEPYKDLYGLTEEIAILNDPAPLEGADGSKGGKAPRWVPSLLSWVGGSLAGSLKTSSPELLRETYDTLMATSISRGEAYRDELEASAVEIAASVGVSVDELRTGEALNDESGLGRRRGWREGGVAVVGDWSRVIRV</sequence>
<dbReference type="FunFam" id="3.30.420.40:FF:000334">
    <property type="entry name" value="Unplaced genomic scaffold supercont1.162, whole genome shotgun sequence"/>
    <property type="match status" value="1"/>
</dbReference>
<feature type="compositionally biased region" description="Low complexity" evidence="2">
    <location>
        <begin position="1"/>
        <end position="19"/>
    </location>
</feature>
<reference evidence="3 4" key="1">
    <citation type="journal article" date="2024" name="bioRxiv">
        <title>Comparative genomics of Cryptococcus and Kwoniella reveals pathogenesis evolution and contrasting karyotype dynamics via intercentromeric recombination or chromosome fusion.</title>
        <authorList>
            <person name="Coelho M.A."/>
            <person name="David-Palma M."/>
            <person name="Shea T."/>
            <person name="Bowers K."/>
            <person name="McGinley-Smith S."/>
            <person name="Mohammad A.W."/>
            <person name="Gnirke A."/>
            <person name="Yurkov A.M."/>
            <person name="Nowrousian M."/>
            <person name="Sun S."/>
            <person name="Cuomo C.A."/>
            <person name="Heitman J."/>
        </authorList>
    </citation>
    <scope>NUCLEOTIDE SEQUENCE [LARGE SCALE GENOMIC DNA]</scope>
    <source>
        <strain evidence="3 4">CBS 13917</strain>
    </source>
</reference>
<dbReference type="KEGG" id="kne:92182083"/>
<comment type="caution">
    <text evidence="3">The sequence shown here is derived from an EMBL/GenBank/DDBJ whole genome shotgun (WGS) entry which is preliminary data.</text>
</comment>
<dbReference type="SMART" id="SM00268">
    <property type="entry name" value="ACTIN"/>
    <property type="match status" value="1"/>
</dbReference>
<gene>
    <name evidence="3" type="ORF">IAR55_004825</name>
</gene>
<dbReference type="EMBL" id="JBCAWK010000009">
    <property type="protein sequence ID" value="KAK8849491.1"/>
    <property type="molecule type" value="Genomic_DNA"/>
</dbReference>
<dbReference type="Gene3D" id="3.90.640.10">
    <property type="entry name" value="Actin, Chain A, domain 4"/>
    <property type="match status" value="1"/>
</dbReference>
<dbReference type="RefSeq" id="XP_066801379.1">
    <property type="nucleotide sequence ID" value="XM_066947920.1"/>
</dbReference>
<evidence type="ECO:0000313" key="3">
    <source>
        <dbReference type="EMBL" id="KAK8849491.1"/>
    </source>
</evidence>
<feature type="compositionally biased region" description="Low complexity" evidence="2">
    <location>
        <begin position="30"/>
        <end position="50"/>
    </location>
</feature>
<evidence type="ECO:0000256" key="2">
    <source>
        <dbReference type="SAM" id="MobiDB-lite"/>
    </source>
</evidence>
<dbReference type="GeneID" id="92182083"/>
<comment type="similarity">
    <text evidence="1">Belongs to the actin family.</text>
</comment>
<dbReference type="PANTHER" id="PTHR11937">
    <property type="entry name" value="ACTIN"/>
    <property type="match status" value="1"/>
</dbReference>
<evidence type="ECO:0000313" key="4">
    <source>
        <dbReference type="Proteomes" id="UP001388673"/>
    </source>
</evidence>
<feature type="region of interest" description="Disordered" evidence="2">
    <location>
        <begin position="1"/>
        <end position="51"/>
    </location>
</feature>
<dbReference type="InterPro" id="IPR004000">
    <property type="entry name" value="Actin"/>
</dbReference>
<organism evidence="3 4">
    <name type="scientific">Kwoniella newhampshirensis</name>
    <dbReference type="NCBI Taxonomy" id="1651941"/>
    <lineage>
        <taxon>Eukaryota</taxon>
        <taxon>Fungi</taxon>
        <taxon>Dikarya</taxon>
        <taxon>Basidiomycota</taxon>
        <taxon>Agaricomycotina</taxon>
        <taxon>Tremellomycetes</taxon>
        <taxon>Tremellales</taxon>
        <taxon>Cryptococcaceae</taxon>
        <taxon>Kwoniella</taxon>
    </lineage>
</organism>
<dbReference type="FunFam" id="3.30.420.40:FF:000308">
    <property type="entry name" value="Unplaced genomic scaffold supercont1.11, whole genome shotgun sequence"/>
    <property type="match status" value="1"/>
</dbReference>
<evidence type="ECO:0000256" key="1">
    <source>
        <dbReference type="RuleBase" id="RU000487"/>
    </source>
</evidence>
<dbReference type="SUPFAM" id="SSF53067">
    <property type="entry name" value="Actin-like ATPase domain"/>
    <property type="match status" value="2"/>
</dbReference>
<proteinExistence type="inferred from homology"/>
<dbReference type="Pfam" id="PF00022">
    <property type="entry name" value="Actin"/>
    <property type="match status" value="1"/>
</dbReference>